<dbReference type="InterPro" id="IPR032675">
    <property type="entry name" value="LRR_dom_sf"/>
</dbReference>
<reference evidence="1 2" key="1">
    <citation type="submission" date="2020-06" db="EMBL/GenBank/DDBJ databases">
        <title>The endosymbiont of the kinetoplastid Bodo saltans is a Paracaedibacter-like alpha-proteobacterium possessing a putative toxin-antitoxin system.</title>
        <authorList>
            <person name="Midha S."/>
            <person name="Rigden D.J."/>
            <person name="Siozios S."/>
            <person name="Hurst G.D.D."/>
            <person name="Jackson A.P."/>
        </authorList>
    </citation>
    <scope>NUCLEOTIDE SEQUENCE [LARGE SCALE GENOMIC DNA]</scope>
    <source>
        <strain evidence="1">Lake Konstanz</strain>
    </source>
</reference>
<evidence type="ECO:0000313" key="1">
    <source>
        <dbReference type="EMBL" id="QOL19543.1"/>
    </source>
</evidence>
<dbReference type="Gene3D" id="3.80.10.10">
    <property type="entry name" value="Ribonuclease Inhibitor"/>
    <property type="match status" value="1"/>
</dbReference>
<keyword evidence="2" id="KW-1185">Reference proteome</keyword>
<gene>
    <name evidence="1" type="ORF">CPBP_00305</name>
</gene>
<dbReference type="EMBL" id="CP054719">
    <property type="protein sequence ID" value="QOL19543.1"/>
    <property type="molecule type" value="Genomic_DNA"/>
</dbReference>
<accession>A0A7L9RSF6</accession>
<evidence type="ECO:0008006" key="3">
    <source>
        <dbReference type="Google" id="ProtNLM"/>
    </source>
</evidence>
<dbReference type="Proteomes" id="UP000594001">
    <property type="component" value="Chromosome"/>
</dbReference>
<dbReference type="RefSeq" id="WP_350332295.1">
    <property type="nucleotide sequence ID" value="NZ_CP054719.1"/>
</dbReference>
<name>A0A7L9RSF6_9PROT</name>
<dbReference type="SUPFAM" id="SSF52047">
    <property type="entry name" value="RNI-like"/>
    <property type="match status" value="1"/>
</dbReference>
<organism evidence="1 2">
    <name type="scientific">Candidatus Bodocaedibacter vickermanii</name>
    <dbReference type="NCBI Taxonomy" id="2741701"/>
    <lineage>
        <taxon>Bacteria</taxon>
        <taxon>Pseudomonadati</taxon>
        <taxon>Pseudomonadota</taxon>
        <taxon>Alphaproteobacteria</taxon>
        <taxon>Holosporales</taxon>
        <taxon>Candidatus Paracaedibacteraceae</taxon>
        <taxon>Candidatus Bodocaedibacter</taxon>
    </lineage>
</organism>
<sequence>MRDVSKILTFAALISTLGMVDGAAACLEQPVDVDLHAQRIGLWNLEEKINPALSTFTAASSSIVSINLSDNVLRDEDIHKVLDMIESHGILARMSMLNLSNNRLTFAGVKALIPLLASENLQWLDLSINNLMVDDFTALWKEIDREAYRACPTDDDASYQALRDRWAAKVVLLQKDYHVERFCLAKPFVDAHRRYYFSR</sequence>
<proteinExistence type="predicted"/>
<evidence type="ECO:0000313" key="2">
    <source>
        <dbReference type="Proteomes" id="UP000594001"/>
    </source>
</evidence>
<protein>
    <recommendedName>
        <fullName evidence="3">Leucine Rich repeats (2 copies)</fullName>
    </recommendedName>
</protein>
<dbReference type="KEGG" id="pbal:CPBP_00305"/>
<dbReference type="AlphaFoldDB" id="A0A7L9RSF6"/>